<dbReference type="GO" id="GO:0003723">
    <property type="term" value="F:RNA binding"/>
    <property type="evidence" value="ECO:0007669"/>
    <property type="project" value="UniProtKB-UniRule"/>
</dbReference>
<evidence type="ECO:0000259" key="3">
    <source>
        <dbReference type="PROSITE" id="PS51165"/>
    </source>
</evidence>
<keyword evidence="1" id="KW-0694">RNA-binding</keyword>
<evidence type="ECO:0000313" key="4">
    <source>
        <dbReference type="EMBL" id="GCF00231.1"/>
    </source>
</evidence>
<evidence type="ECO:0000256" key="2">
    <source>
        <dbReference type="SAM" id="MobiDB-lite"/>
    </source>
</evidence>
<dbReference type="OrthoDB" id="367221at2759"/>
<dbReference type="Gene3D" id="3.30.2300.10">
    <property type="entry name" value="THUMP superfamily"/>
    <property type="match status" value="1"/>
</dbReference>
<dbReference type="PROSITE" id="PS51165">
    <property type="entry name" value="THUMP"/>
    <property type="match status" value="1"/>
</dbReference>
<feature type="domain" description="THUMP" evidence="3">
    <location>
        <begin position="150"/>
        <end position="261"/>
    </location>
</feature>
<feature type="region of interest" description="Disordered" evidence="2">
    <location>
        <begin position="1"/>
        <end position="23"/>
    </location>
</feature>
<dbReference type="EMBL" id="BIMX01000016">
    <property type="protein sequence ID" value="GCF00231.1"/>
    <property type="molecule type" value="Genomic_DNA"/>
</dbReference>
<dbReference type="CDD" id="cd11717">
    <property type="entry name" value="THUMP_THUMPD1_like"/>
    <property type="match status" value="1"/>
</dbReference>
<keyword evidence="5" id="KW-1185">Reference proteome</keyword>
<dbReference type="PANTHER" id="PTHR13452">
    <property type="entry name" value="THUMP DOMAIN CONTAINING PROTEIN 1-RELATED"/>
    <property type="match status" value="1"/>
</dbReference>
<dbReference type="SUPFAM" id="SSF143437">
    <property type="entry name" value="THUMP domain-like"/>
    <property type="match status" value="1"/>
</dbReference>
<dbReference type="Pfam" id="PF02926">
    <property type="entry name" value="THUMP"/>
    <property type="match status" value="1"/>
</dbReference>
<accession>A0A4C2E7N0</accession>
<proteinExistence type="predicted"/>
<keyword evidence="4" id="KW-0808">Transferase</keyword>
<sequence length="287" mass="32917">MGKRTSGGVSQDSGKRKKFKLSSGFLDPGTSGVYATCARKHEKQAAQELSVLFEEKLEEMYGDELRKINEEKDVVEEKGDEKGEDLSIEDEVKRELTQLHGPNDSANQGQNKQKEILKFIDLSCECVIFCKTRRPVVSEQFVKSIMEDLADPSNKIKRTRYIQKLTPITYSCSASIEQLGNLAAKVIQPHFHDPKVTQNYKFAVEVTRRNFNTLERGDIIKKVVSEVLNGSEHNHEINLKNFDKLILVECFKNNIGMSVVDSDYITKFRKYNVQQIYEKKLKEQKEE</sequence>
<evidence type="ECO:0000256" key="1">
    <source>
        <dbReference type="PROSITE-ProRule" id="PRU00529"/>
    </source>
</evidence>
<dbReference type="PANTHER" id="PTHR13452:SF10">
    <property type="entry name" value="THUMP DOMAIN-CONTAINING PROTEIN 1"/>
    <property type="match status" value="1"/>
</dbReference>
<organism evidence="4 5">
    <name type="scientific">Zygosaccharomyces mellis</name>
    <dbReference type="NCBI Taxonomy" id="42258"/>
    <lineage>
        <taxon>Eukaryota</taxon>
        <taxon>Fungi</taxon>
        <taxon>Dikarya</taxon>
        <taxon>Ascomycota</taxon>
        <taxon>Saccharomycotina</taxon>
        <taxon>Saccharomycetes</taxon>
        <taxon>Saccharomycetales</taxon>
        <taxon>Saccharomycetaceae</taxon>
        <taxon>Zygosaccharomyces</taxon>
    </lineage>
</organism>
<dbReference type="Proteomes" id="UP000301737">
    <property type="component" value="Unassembled WGS sequence"/>
</dbReference>
<dbReference type="SMART" id="SM00981">
    <property type="entry name" value="THUMP"/>
    <property type="match status" value="1"/>
</dbReference>
<protein>
    <submittedName>
        <fullName evidence="4">tRNA acetyltransferase tan1</fullName>
    </submittedName>
</protein>
<dbReference type="AlphaFoldDB" id="A0A4C2E7N0"/>
<dbReference type="InterPro" id="IPR004114">
    <property type="entry name" value="THUMP_dom"/>
</dbReference>
<dbReference type="FunFam" id="3.30.2300.10:FF:000001">
    <property type="entry name" value="THUMP domain-containing protein 1"/>
    <property type="match status" value="1"/>
</dbReference>
<dbReference type="GO" id="GO:0016740">
    <property type="term" value="F:transferase activity"/>
    <property type="evidence" value="ECO:0007669"/>
    <property type="project" value="UniProtKB-KW"/>
</dbReference>
<gene>
    <name evidence="4" type="primary">TAN1</name>
    <name evidence="4" type="ORF">ZYGM_002680</name>
</gene>
<reference evidence="4 5" key="1">
    <citation type="submission" date="2019-01" db="EMBL/GenBank/DDBJ databases">
        <title>Draft Genome Sequencing of Zygosaccharomyces mellis Ca-7.</title>
        <authorList>
            <person name="Shiwa Y."/>
            <person name="Kanesaki Y."/>
            <person name="Ishige T."/>
            <person name="Mura K."/>
            <person name="Hori T."/>
            <person name="Tamura T."/>
        </authorList>
    </citation>
    <scope>NUCLEOTIDE SEQUENCE [LARGE SCALE GENOMIC DNA]</scope>
    <source>
        <strain evidence="4 5">Ca-7</strain>
    </source>
</reference>
<dbReference type="GO" id="GO:0006400">
    <property type="term" value="P:tRNA modification"/>
    <property type="evidence" value="ECO:0007669"/>
    <property type="project" value="InterPro"/>
</dbReference>
<evidence type="ECO:0000313" key="5">
    <source>
        <dbReference type="Proteomes" id="UP000301737"/>
    </source>
</evidence>
<dbReference type="InterPro" id="IPR040183">
    <property type="entry name" value="THUMPD1-like"/>
</dbReference>
<name>A0A4C2E7N0_9SACH</name>
<comment type="caution">
    <text evidence="4">The sequence shown here is derived from an EMBL/GenBank/DDBJ whole genome shotgun (WGS) entry which is preliminary data.</text>
</comment>